<dbReference type="Proteomes" id="UP000615796">
    <property type="component" value="Unassembled WGS sequence"/>
</dbReference>
<reference evidence="1" key="1">
    <citation type="submission" date="2020-08" db="EMBL/GenBank/DDBJ databases">
        <title>Genome Sequencing and Pan-Genome Analysis of Migratory bird Vibrio Strains, Inner Mongolia.</title>
        <authorList>
            <person name="Zheng L."/>
        </authorList>
    </citation>
    <scope>NUCLEOTIDE SEQUENCE</scope>
    <source>
        <strain evidence="1">M13F</strain>
    </source>
</reference>
<dbReference type="EMBL" id="JACRUP010000014">
    <property type="protein sequence ID" value="MBC5852456.1"/>
    <property type="molecule type" value="Genomic_DNA"/>
</dbReference>
<evidence type="ECO:0000313" key="2">
    <source>
        <dbReference type="Proteomes" id="UP000615796"/>
    </source>
</evidence>
<dbReference type="Pfam" id="PF01963">
    <property type="entry name" value="TraB_PrgY_gumN"/>
    <property type="match status" value="1"/>
</dbReference>
<dbReference type="PANTHER" id="PTHR40590:SF1">
    <property type="entry name" value="CYTOPLASMIC PROTEIN"/>
    <property type="match status" value="1"/>
</dbReference>
<dbReference type="InterPro" id="IPR047111">
    <property type="entry name" value="YbaP-like"/>
</dbReference>
<evidence type="ECO:0000313" key="1">
    <source>
        <dbReference type="EMBL" id="MBC5852456.1"/>
    </source>
</evidence>
<proteinExistence type="predicted"/>
<sequence>MLNSRLLSYLAIFFALGLHAEPLYWQATKGNLSFDIVGSIHVGKSSMYPLPSTLYERLATSNGLIIEVDLSDLKAITYPIPSVTSQQILTTQQYRQLDNMAQRLKQNTDRLANLPPWSSALQLQFLHLHQLGYSAEQGVDLHFIRQAKQIGITLLPLETAQYQIDVLTNLPNDGQELLIALLDEWENQHSMTECLIESWQSGDSVKLEQLLKQTKMSAEMEDSLIIKRNHQWVDKLISPDFLPSSSGHYLVVVGTLHLVGKDNVLTLLQDQGFDLIQRNQSQQATCFPAKQ</sequence>
<protein>
    <submittedName>
        <fullName evidence="1">TraB/GumN family protein</fullName>
    </submittedName>
</protein>
<dbReference type="CDD" id="cd14789">
    <property type="entry name" value="Tiki"/>
    <property type="match status" value="1"/>
</dbReference>
<dbReference type="InterPro" id="IPR002816">
    <property type="entry name" value="TraB/PrgY/GumN_fam"/>
</dbReference>
<comment type="caution">
    <text evidence="1">The sequence shown here is derived from an EMBL/GenBank/DDBJ whole genome shotgun (WGS) entry which is preliminary data.</text>
</comment>
<gene>
    <name evidence="1" type="ORF">H8Q88_16250</name>
</gene>
<dbReference type="RefSeq" id="WP_186460984.1">
    <property type="nucleotide sequence ID" value="NZ_CAWQLT010000001.1"/>
</dbReference>
<name>A0A9X0UK17_VIBME</name>
<organism evidence="1 2">
    <name type="scientific">Vibrio metschnikovii</name>
    <dbReference type="NCBI Taxonomy" id="28172"/>
    <lineage>
        <taxon>Bacteria</taxon>
        <taxon>Pseudomonadati</taxon>
        <taxon>Pseudomonadota</taxon>
        <taxon>Gammaproteobacteria</taxon>
        <taxon>Vibrionales</taxon>
        <taxon>Vibrionaceae</taxon>
        <taxon>Vibrio</taxon>
    </lineage>
</organism>
<keyword evidence="2" id="KW-1185">Reference proteome</keyword>
<accession>A0A9X0UK17</accession>
<dbReference type="AlphaFoldDB" id="A0A9X0UK17"/>
<dbReference type="PANTHER" id="PTHR40590">
    <property type="entry name" value="CYTOPLASMIC PROTEIN-RELATED"/>
    <property type="match status" value="1"/>
</dbReference>